<gene>
    <name evidence="2" type="ORF">CELE_Y79H2A.3</name>
    <name evidence="2 4" type="ORF">Y79H2A.3</name>
</gene>
<feature type="compositionally biased region" description="Basic and acidic residues" evidence="1">
    <location>
        <begin position="1317"/>
        <end position="1326"/>
    </location>
</feature>
<dbReference type="GeneID" id="176638"/>
<dbReference type="Proteomes" id="UP000001940">
    <property type="component" value="Chromosome III"/>
</dbReference>
<keyword evidence="5" id="KW-1267">Proteomics identification</keyword>
<dbReference type="AGR" id="WB:WBGene00013580"/>
<feature type="region of interest" description="Disordered" evidence="1">
    <location>
        <begin position="1312"/>
        <end position="1410"/>
    </location>
</feature>
<feature type="region of interest" description="Disordered" evidence="1">
    <location>
        <begin position="1457"/>
        <end position="1489"/>
    </location>
</feature>
<dbReference type="PANTHER" id="PTHR11603:SF132">
    <property type="entry name" value="C2H2-TYPE DOMAIN-CONTAINING PROTEIN"/>
    <property type="match status" value="1"/>
</dbReference>
<dbReference type="WormBase" id="Y79H2A.3f">
    <property type="protein sequence ID" value="CE47356"/>
    <property type="gene ID" value="WBGene00013580"/>
</dbReference>
<evidence type="ECO:0000313" key="3">
    <source>
        <dbReference type="Proteomes" id="UP000001940"/>
    </source>
</evidence>
<keyword evidence="3" id="KW-1185">Reference proteome</keyword>
<dbReference type="ExpressionAtlas" id="H8ESF8">
    <property type="expression patterns" value="baseline and differential"/>
</dbReference>
<dbReference type="InterPro" id="IPR052041">
    <property type="entry name" value="Nucleic_acid_metab_PIN/TRAM"/>
</dbReference>
<evidence type="ECO:0000256" key="1">
    <source>
        <dbReference type="SAM" id="MobiDB-lite"/>
    </source>
</evidence>
<evidence type="ECO:0000313" key="4">
    <source>
        <dbReference type="WormBase" id="Y79H2A.3f"/>
    </source>
</evidence>
<accession>H8ESF8</accession>
<dbReference type="Bgee" id="WBGene00013580">
    <property type="expression patterns" value="Expressed in germ line (C elegans) and 4 other cell types or tissues"/>
</dbReference>
<dbReference type="SMR" id="H8ESF8"/>
<dbReference type="PANTHER" id="PTHR11603">
    <property type="entry name" value="AAA FAMILY ATPASE"/>
    <property type="match status" value="1"/>
</dbReference>
<feature type="compositionally biased region" description="Basic and acidic residues" evidence="1">
    <location>
        <begin position="1477"/>
        <end position="1489"/>
    </location>
</feature>
<dbReference type="CTD" id="176638"/>
<feature type="region of interest" description="Disordered" evidence="1">
    <location>
        <begin position="912"/>
        <end position="942"/>
    </location>
</feature>
<dbReference type="RefSeq" id="NP_001255158.1">
    <property type="nucleotide sequence ID" value="NM_001268229.1"/>
</dbReference>
<proteinExistence type="evidence at protein level"/>
<dbReference type="PeptideAtlas" id="H8ESF8"/>
<feature type="compositionally biased region" description="Basic residues" evidence="1">
    <location>
        <begin position="1327"/>
        <end position="1391"/>
    </location>
</feature>
<evidence type="ECO:0000313" key="2">
    <source>
        <dbReference type="EMBL" id="CCG28287.1"/>
    </source>
</evidence>
<name>H8ESF8_CAEEL</name>
<evidence type="ECO:0007829" key="5">
    <source>
        <dbReference type="PeptideAtlas" id="H8ESF8"/>
    </source>
</evidence>
<sequence>MEEDDSEIWTSDGYCIACRSIFASEKEKLEHRASKRHVKKWNLHKFFRDESTIHGTMAVSEMLERYKLKKIPIIGLHQCQEIQQVGVSNQEKTNFWTCATCYEVGDTYELADAHLNSMDHIRNYMDECECDEKEQIEEECEDDEYAKYERYRSAAERIFARDGGIDGLQPPSILRMPLSTADGKAKFGIEDQVDVTFQQCPNDANRSVLHCSTCNEVAPVVVAGKYTKEKSRAHHCESTMHQQRAAVLSAINEFHPQEIFDEFKTGESQAQLHWTEKDDDGSWLLSQPCGYRYLINAGDERICTICYALVNGDDQVLEHFSSEYHAMKYLNMIHSYNSYLAQQLDGPERRAKALKMLISTLTLENDTKKVARTLSHFPSLIKSQLSEDVRVYPDPPLEVIDDFKETTGKMFRFCVSCCTYIEFDANLVDEPQKMAAAWKKHVFSAQHFETAAMRTRIDFNPMFFVPYSPTVTNAETDVKGVWKVNREVLVQTQCDVGLEFMVEDEAANEVTCQCCWQVFSKNPIFVNQHIRSYAHLKQYIFLTAPDIIRILLGAETDEKKQAFLMEWLQRHSGLFQKRIHLHSKLKTLELSSWAPVSRRLVQTSLLCRESSEKDVYESVLGLVDSVACDGEKLGKFPEESIEMTAREALIAARMLIVNTSRRSDNTLASVVCRCENCELLVIVKAATWQDDVFKSHICTDEHHRRTAMCKENSLSAFGIIAEKSTYTVKPFVQKDATKKVIWQWNQTTKQHEYVSSIVGLDNIIERRYPGMELGIPKQQADFYCQLCAKVFPKRAIALESHVREMDHCIYWIQKYRQAQVRELFEHLANQTADKGKELRKFLSSILKEIHPPEDYCIKVYDPIGEEERKQFAILAKIQAEEKQRRLDEAKEKLAIDKEKLRLKKEALQRELEERNKAERQKKMDDEERHREKERQKKAERDARLQFAKENAAKLAAQEAKKDISLKSRLEQASMQQRERQKIDVQQAKLEAERILLLSKYPNFGKGPTAAAATRPQVTAKQVPLNPYGVSSFGVAQAIIVPDNNAQRFGVLQQQQQQPSSSSLSFFGVPPPPAIPPQSAAAAAAGYPMTFTSRPPPPVQQEMPAFTKRPTLRGKRVDRAIHNASVIKNKADLLNYMRSEGASEIVDPVEIPRDFSQSVQDSPDAFGIDYVAEVICLDDPSLDSYLCTVCDNWSDPKGMLRHLCSTDHKSTYMFHKYPHYHAEVNREKNPVVRRNIFKNFTSDLKGKHVGDVVKTRMKTLIDKATIERLWPGYEEHFYAKNTGKPWSSGGFKPIAGAKVVLPEVIPVIDLLNDDDMDSDKTESPLKRKDPRSKNRSRSRDRARRSRSREHKRARSRSAERRRRSRTRSRSRSRERYRSRRDRRSRTKSRSRSRSREAAPPPQQRSRNSTWSEQTDTFLAKLGDASSAQNRAAAAGDFSSKLATVRDLANSGIIQGTVLDGMSNSSTPRPAPVVPTQSAEERRRMEREQKEYKDNLNRKVMGALVMLEKMLNEHNGNVPRDVVLKILIKQQCQNKA</sequence>
<reference evidence="2 3" key="1">
    <citation type="journal article" date="1998" name="Science">
        <title>Genome sequence of the nematode C. elegans: a platform for investigating biology.</title>
        <authorList>
            <consortium name="The C. elegans sequencing consortium"/>
            <person name="Sulson J.E."/>
            <person name="Waterston R."/>
        </authorList>
    </citation>
    <scope>NUCLEOTIDE SEQUENCE [LARGE SCALE GENOMIC DNA]</scope>
    <source>
        <strain evidence="2 3">Bristol N2</strain>
    </source>
</reference>
<dbReference type="OrthoDB" id="5877502at2759"/>
<organism evidence="2 3">
    <name type="scientific">Caenorhabditis elegans</name>
    <dbReference type="NCBI Taxonomy" id="6239"/>
    <lineage>
        <taxon>Eukaryota</taxon>
        <taxon>Metazoa</taxon>
        <taxon>Ecdysozoa</taxon>
        <taxon>Nematoda</taxon>
        <taxon>Chromadorea</taxon>
        <taxon>Rhabditida</taxon>
        <taxon>Rhabditina</taxon>
        <taxon>Rhabditomorpha</taxon>
        <taxon>Rhabditoidea</taxon>
        <taxon>Rhabditidae</taxon>
        <taxon>Peloderinae</taxon>
        <taxon>Caenorhabditis</taxon>
    </lineage>
</organism>
<protein>
    <submittedName>
        <fullName evidence="2">C2H2-type domain-containing protein</fullName>
    </submittedName>
</protein>
<dbReference type="EMBL" id="BX284603">
    <property type="protein sequence ID" value="CCG28287.1"/>
    <property type="molecule type" value="Genomic_DNA"/>
</dbReference>